<feature type="non-terminal residue" evidence="1">
    <location>
        <position position="1"/>
    </location>
</feature>
<dbReference type="EMBL" id="UINC01011381">
    <property type="protein sequence ID" value="SVA50263.1"/>
    <property type="molecule type" value="Genomic_DNA"/>
</dbReference>
<protein>
    <submittedName>
        <fullName evidence="1">Uncharacterized protein</fullName>
    </submittedName>
</protein>
<accession>A0A381WEA7</accession>
<evidence type="ECO:0000313" key="1">
    <source>
        <dbReference type="EMBL" id="SVA50263.1"/>
    </source>
</evidence>
<dbReference type="AlphaFoldDB" id="A0A381WEA7"/>
<gene>
    <name evidence="1" type="ORF">METZ01_LOCUS103117</name>
</gene>
<reference evidence="1" key="1">
    <citation type="submission" date="2018-05" db="EMBL/GenBank/DDBJ databases">
        <authorList>
            <person name="Lanie J.A."/>
            <person name="Ng W.-L."/>
            <person name="Kazmierczak K.M."/>
            <person name="Andrzejewski T.M."/>
            <person name="Davidsen T.M."/>
            <person name="Wayne K.J."/>
            <person name="Tettelin H."/>
            <person name="Glass J.I."/>
            <person name="Rusch D."/>
            <person name="Podicherti R."/>
            <person name="Tsui H.-C.T."/>
            <person name="Winkler M.E."/>
        </authorList>
    </citation>
    <scope>NUCLEOTIDE SEQUENCE</scope>
</reference>
<sequence length="33" mass="3420">PVPDATSSNKEFSVTLHKSASSFVVSKAPGCKL</sequence>
<proteinExistence type="predicted"/>
<organism evidence="1">
    <name type="scientific">marine metagenome</name>
    <dbReference type="NCBI Taxonomy" id="408172"/>
    <lineage>
        <taxon>unclassified sequences</taxon>
        <taxon>metagenomes</taxon>
        <taxon>ecological metagenomes</taxon>
    </lineage>
</organism>
<name>A0A381WEA7_9ZZZZ</name>